<dbReference type="InterPro" id="IPR036526">
    <property type="entry name" value="C-N_Hydrolase_sf"/>
</dbReference>
<feature type="transmembrane region" description="Helical" evidence="9">
    <location>
        <begin position="102"/>
        <end position="124"/>
    </location>
</feature>
<dbReference type="InterPro" id="IPR003010">
    <property type="entry name" value="C-N_Hydrolase"/>
</dbReference>
<accession>A0A1B1AI38</accession>
<evidence type="ECO:0000313" key="12">
    <source>
        <dbReference type="Proteomes" id="UP000092498"/>
    </source>
</evidence>
<dbReference type="Pfam" id="PF20154">
    <property type="entry name" value="LNT_N"/>
    <property type="match status" value="1"/>
</dbReference>
<evidence type="ECO:0000259" key="10">
    <source>
        <dbReference type="PROSITE" id="PS50263"/>
    </source>
</evidence>
<dbReference type="InterPro" id="IPR045378">
    <property type="entry name" value="LNT_N"/>
</dbReference>
<dbReference type="GO" id="GO:0042158">
    <property type="term" value="P:lipoprotein biosynthetic process"/>
    <property type="evidence" value="ECO:0007669"/>
    <property type="project" value="InterPro"/>
</dbReference>
<reference evidence="11 12" key="1">
    <citation type="submission" date="2015-11" db="EMBL/GenBank/DDBJ databases">
        <title>Whole-Genome Sequence of Candidatus Oderbacter manganicum from the National Park Lower Oder Valley, Germany.</title>
        <authorList>
            <person name="Braun B."/>
            <person name="Liere K."/>
            <person name="Szewzyk U."/>
        </authorList>
    </citation>
    <scope>NUCLEOTIDE SEQUENCE [LARGE SCALE GENOMIC DNA]</scope>
    <source>
        <strain evidence="11 12">OTSz_A_272</strain>
    </source>
</reference>
<keyword evidence="7 9" id="KW-0472">Membrane</keyword>
<keyword evidence="8" id="KW-0012">Acyltransferase</keyword>
<dbReference type="InterPro" id="IPR004563">
    <property type="entry name" value="Apolipo_AcylTrfase"/>
</dbReference>
<feature type="transmembrane region" description="Helical" evidence="9">
    <location>
        <begin position="49"/>
        <end position="68"/>
    </location>
</feature>
<evidence type="ECO:0000256" key="5">
    <source>
        <dbReference type="ARBA" id="ARBA00022692"/>
    </source>
</evidence>
<dbReference type="InParanoid" id="A0A1B1AI38"/>
<keyword evidence="4" id="KW-0808">Transferase</keyword>
<dbReference type="KEGG" id="cbot:ATE48_09940"/>
<evidence type="ECO:0000256" key="9">
    <source>
        <dbReference type="SAM" id="Phobius"/>
    </source>
</evidence>
<feature type="transmembrane region" description="Helical" evidence="9">
    <location>
        <begin position="176"/>
        <end position="195"/>
    </location>
</feature>
<dbReference type="EMBL" id="CP013244">
    <property type="protein sequence ID" value="ANP46215.1"/>
    <property type="molecule type" value="Genomic_DNA"/>
</dbReference>
<evidence type="ECO:0000256" key="6">
    <source>
        <dbReference type="ARBA" id="ARBA00022989"/>
    </source>
</evidence>
<organism evidence="11 12">
    <name type="scientific">Candidatus Viadribacter manganicus</name>
    <dbReference type="NCBI Taxonomy" id="1759059"/>
    <lineage>
        <taxon>Bacteria</taxon>
        <taxon>Pseudomonadati</taxon>
        <taxon>Pseudomonadota</taxon>
        <taxon>Alphaproteobacteria</taxon>
        <taxon>Hyphomonadales</taxon>
        <taxon>Hyphomonadaceae</taxon>
        <taxon>Candidatus Viadribacter</taxon>
    </lineage>
</organism>
<dbReference type="SUPFAM" id="SSF56317">
    <property type="entry name" value="Carbon-nitrogen hydrolase"/>
    <property type="match status" value="1"/>
</dbReference>
<protein>
    <recommendedName>
        <fullName evidence="10">CN hydrolase domain-containing protein</fullName>
    </recommendedName>
</protein>
<dbReference type="PROSITE" id="PS50263">
    <property type="entry name" value="CN_HYDROLASE"/>
    <property type="match status" value="1"/>
</dbReference>
<proteinExistence type="inferred from homology"/>
<dbReference type="Proteomes" id="UP000092498">
    <property type="component" value="Chromosome"/>
</dbReference>
<dbReference type="AlphaFoldDB" id="A0A1B1AI38"/>
<dbReference type="Gene3D" id="3.60.110.10">
    <property type="entry name" value="Carbon-nitrogen hydrolase"/>
    <property type="match status" value="1"/>
</dbReference>
<feature type="transmembrane region" description="Helical" evidence="9">
    <location>
        <begin position="441"/>
        <end position="459"/>
    </location>
</feature>
<evidence type="ECO:0000256" key="1">
    <source>
        <dbReference type="ARBA" id="ARBA00004651"/>
    </source>
</evidence>
<keyword evidence="5 9" id="KW-0812">Transmembrane</keyword>
<dbReference type="PANTHER" id="PTHR38686:SF1">
    <property type="entry name" value="APOLIPOPROTEIN N-ACYLTRANSFERASE"/>
    <property type="match status" value="1"/>
</dbReference>
<sequence length="468" mass="49931">MLLLGRIFAALISGALLAQAYSLNPFWPLAWLAPIPLLIAAIGASRLGAFAYGALAGVVSMALIALYFMGIAGLVPVLIITLSKALAWGAIASAVRAAARAAPTWAAVFVFPALLAGIDTVTAATSPHGSAGALAYSQMDFIPFIQIASLGGAPAITFVVALFASMVAFLFAKRAWVSALAPTFIIAGVLSYGVFRVPMVEPSTPSGPARTINATLIAGDQFEGVPDDWRYVWNAYTPQIERAADEGRRIIILPEKIAHLEPGDRAAAIEQLAEIARRRDVMIVAGADDEPENARFNRAFVFTAAGWASYDKRHMIPELESHFALGAAHLIFEYEGVRYGVAICKDMDFADLGREYAGVDVMLVPAWDFVDDAWLHSRMAILRGVESGYAIARSARNGMLTVSDAYGRVLQQAPSGPQTAYNVAMPTRGPGATIYARFGDVFGWLTVALAALLIGWTILARRRAGLGD</sequence>
<keyword evidence="6 9" id="KW-1133">Transmembrane helix</keyword>
<dbReference type="GO" id="GO:0005886">
    <property type="term" value="C:plasma membrane"/>
    <property type="evidence" value="ECO:0007669"/>
    <property type="project" value="UniProtKB-SubCell"/>
</dbReference>
<dbReference type="RefSeq" id="WP_066770848.1">
    <property type="nucleotide sequence ID" value="NZ_CP013244.1"/>
</dbReference>
<feature type="transmembrane region" description="Helical" evidence="9">
    <location>
        <begin position="74"/>
        <end position="95"/>
    </location>
</feature>
<feature type="transmembrane region" description="Helical" evidence="9">
    <location>
        <begin position="144"/>
        <end position="169"/>
    </location>
</feature>
<evidence type="ECO:0000256" key="4">
    <source>
        <dbReference type="ARBA" id="ARBA00022679"/>
    </source>
</evidence>
<comment type="subcellular location">
    <subcellularLocation>
        <location evidence="1">Cell membrane</location>
        <topology evidence="1">Multi-pass membrane protein</topology>
    </subcellularLocation>
</comment>
<evidence type="ECO:0000256" key="3">
    <source>
        <dbReference type="ARBA" id="ARBA00022475"/>
    </source>
</evidence>
<dbReference type="GO" id="GO:0016410">
    <property type="term" value="F:N-acyltransferase activity"/>
    <property type="evidence" value="ECO:0007669"/>
    <property type="project" value="InterPro"/>
</dbReference>
<comment type="similarity">
    <text evidence="2">Belongs to the CN hydrolase family. Apolipoprotein N-acyltransferase subfamily.</text>
</comment>
<dbReference type="PANTHER" id="PTHR38686">
    <property type="entry name" value="APOLIPOPROTEIN N-ACYLTRANSFERASE"/>
    <property type="match status" value="1"/>
</dbReference>
<dbReference type="STRING" id="1759059.ATE48_09940"/>
<name>A0A1B1AI38_9PROT</name>
<feature type="domain" description="CN hydrolase" evidence="10">
    <location>
        <begin position="215"/>
        <end position="427"/>
    </location>
</feature>
<evidence type="ECO:0000256" key="8">
    <source>
        <dbReference type="ARBA" id="ARBA00023315"/>
    </source>
</evidence>
<dbReference type="Pfam" id="PF00795">
    <property type="entry name" value="CN_hydrolase"/>
    <property type="match status" value="1"/>
</dbReference>
<keyword evidence="3" id="KW-1003">Cell membrane</keyword>
<evidence type="ECO:0000313" key="11">
    <source>
        <dbReference type="EMBL" id="ANP46215.1"/>
    </source>
</evidence>
<keyword evidence="12" id="KW-1185">Reference proteome</keyword>
<dbReference type="CDD" id="cd07197">
    <property type="entry name" value="nitrilase"/>
    <property type="match status" value="1"/>
</dbReference>
<evidence type="ECO:0000256" key="7">
    <source>
        <dbReference type="ARBA" id="ARBA00023136"/>
    </source>
</evidence>
<feature type="transmembrane region" description="Helical" evidence="9">
    <location>
        <begin position="28"/>
        <end position="44"/>
    </location>
</feature>
<gene>
    <name evidence="11" type="ORF">ATE48_09940</name>
</gene>
<evidence type="ECO:0000256" key="2">
    <source>
        <dbReference type="ARBA" id="ARBA00010065"/>
    </source>
</evidence>
<dbReference type="OrthoDB" id="9811121at2"/>